<sequence length="112" mass="12322">MARPSSIRSQNQGGDFDSHDDIPDSLRDQLYAEENQRLDKQKKPTDNSDNSTIGSPCPPVNINVLQAGSSQQSMPPPANDAIPAKPGYAESIMVHGLLDVAVEEYTEWQRSR</sequence>
<comment type="caution">
    <text evidence="2">The sequence shown here is derived from an EMBL/GenBank/DDBJ whole genome shotgun (WGS) entry which is preliminary data.</text>
</comment>
<feature type="compositionally biased region" description="Basic and acidic residues" evidence="1">
    <location>
        <begin position="34"/>
        <end position="46"/>
    </location>
</feature>
<dbReference type="Proteomes" id="UP001043456">
    <property type="component" value="Unassembled WGS sequence"/>
</dbReference>
<evidence type="ECO:0000313" key="3">
    <source>
        <dbReference type="Proteomes" id="UP001043456"/>
    </source>
</evidence>
<keyword evidence="3" id="KW-1185">Reference proteome</keyword>
<evidence type="ECO:0000313" key="2">
    <source>
        <dbReference type="EMBL" id="GIJ86812.1"/>
    </source>
</evidence>
<reference evidence="2 3" key="1">
    <citation type="submission" date="2018-10" db="EMBL/GenBank/DDBJ databases">
        <title>Pan-genome distribution and transcriptional activeness of fungal secondary metabolism genes in Aspergillus section Fumigati.</title>
        <authorList>
            <person name="Takahashi H."/>
            <person name="Umemura M."/>
            <person name="Ninomiya A."/>
            <person name="Kusuya Y."/>
            <person name="Urayama S."/>
            <person name="Shimizu M."/>
            <person name="Watanabe A."/>
            <person name="Kamei K."/>
            <person name="Yaguchi T."/>
            <person name="Hagiwara D."/>
        </authorList>
    </citation>
    <scope>NUCLEOTIDE SEQUENCE [LARGE SCALE GENOMIC DNA]</scope>
    <source>
        <strain evidence="2 3">IFM 55266</strain>
    </source>
</reference>
<feature type="compositionally biased region" description="Polar residues" evidence="1">
    <location>
        <begin position="63"/>
        <end position="73"/>
    </location>
</feature>
<feature type="compositionally biased region" description="Basic and acidic residues" evidence="1">
    <location>
        <begin position="16"/>
        <end position="27"/>
    </location>
</feature>
<feature type="compositionally biased region" description="Polar residues" evidence="1">
    <location>
        <begin position="1"/>
        <end position="13"/>
    </location>
</feature>
<dbReference type="OrthoDB" id="4232626at2759"/>
<protein>
    <submittedName>
        <fullName evidence="2">Uncharacterized protein</fullName>
    </submittedName>
</protein>
<feature type="region of interest" description="Disordered" evidence="1">
    <location>
        <begin position="1"/>
        <end position="83"/>
    </location>
</feature>
<organism evidence="2 3">
    <name type="scientific">Aspergillus pseudoviridinutans</name>
    <dbReference type="NCBI Taxonomy" id="1517512"/>
    <lineage>
        <taxon>Eukaryota</taxon>
        <taxon>Fungi</taxon>
        <taxon>Dikarya</taxon>
        <taxon>Ascomycota</taxon>
        <taxon>Pezizomycotina</taxon>
        <taxon>Eurotiomycetes</taxon>
        <taxon>Eurotiomycetidae</taxon>
        <taxon>Eurotiales</taxon>
        <taxon>Aspergillaceae</taxon>
        <taxon>Aspergillus</taxon>
        <taxon>Aspergillus subgen. Fumigati</taxon>
    </lineage>
</organism>
<proteinExistence type="predicted"/>
<accession>A0A9P3EUN0</accession>
<dbReference type="EMBL" id="BHVY01000004">
    <property type="protein sequence ID" value="GIJ86812.1"/>
    <property type="molecule type" value="Genomic_DNA"/>
</dbReference>
<name>A0A9P3EUN0_9EURO</name>
<evidence type="ECO:0000256" key="1">
    <source>
        <dbReference type="SAM" id="MobiDB-lite"/>
    </source>
</evidence>
<dbReference type="GeneID" id="67004319"/>
<dbReference type="RefSeq" id="XP_043157558.1">
    <property type="nucleotide sequence ID" value="XM_043301623.1"/>
</dbReference>
<dbReference type="AlphaFoldDB" id="A0A9P3EUN0"/>
<gene>
    <name evidence="2" type="ORF">Asppvi_005708</name>
</gene>